<accession>A0A401SL69</accession>
<name>A0A401SL69_CHIPU</name>
<gene>
    <name evidence="1" type="ORF">chiPu_0009590</name>
</gene>
<evidence type="ECO:0000313" key="1">
    <source>
        <dbReference type="EMBL" id="GCC31134.1"/>
    </source>
</evidence>
<evidence type="ECO:0000313" key="2">
    <source>
        <dbReference type="Proteomes" id="UP000287033"/>
    </source>
</evidence>
<keyword evidence="2" id="KW-1185">Reference proteome</keyword>
<comment type="caution">
    <text evidence="1">The sequence shown here is derived from an EMBL/GenBank/DDBJ whole genome shotgun (WGS) entry which is preliminary data.</text>
</comment>
<sequence>MLPYSTRLKHFCRTVATVDTPGSVWQERKHRHSELDRLNQDHVEFVQERLGHLQHLATESTIDIERFSCLQKCKDPDSGVHPSTGFRLTLCLLKSPQVLFGLLSKHWSRDLTQLRILPRFPRDDEVQIRVNEVATSMLKATLPSAPFIQAVTRVQQQLNCARLFADYNDGSSREMKATEEVKLAHTLLNLELKKQMQPKDSAIKREMAAISRGNNLAYGG</sequence>
<organism evidence="1 2">
    <name type="scientific">Chiloscyllium punctatum</name>
    <name type="common">Brownbanded bambooshark</name>
    <name type="synonym">Hemiscyllium punctatum</name>
    <dbReference type="NCBI Taxonomy" id="137246"/>
    <lineage>
        <taxon>Eukaryota</taxon>
        <taxon>Metazoa</taxon>
        <taxon>Chordata</taxon>
        <taxon>Craniata</taxon>
        <taxon>Vertebrata</taxon>
        <taxon>Chondrichthyes</taxon>
        <taxon>Elasmobranchii</taxon>
        <taxon>Galeomorphii</taxon>
        <taxon>Galeoidea</taxon>
        <taxon>Orectolobiformes</taxon>
        <taxon>Hemiscylliidae</taxon>
        <taxon>Chiloscyllium</taxon>
    </lineage>
</organism>
<reference evidence="1 2" key="1">
    <citation type="journal article" date="2018" name="Nat. Ecol. Evol.">
        <title>Shark genomes provide insights into elasmobranch evolution and the origin of vertebrates.</title>
        <authorList>
            <person name="Hara Y"/>
            <person name="Yamaguchi K"/>
            <person name="Onimaru K"/>
            <person name="Kadota M"/>
            <person name="Koyanagi M"/>
            <person name="Keeley SD"/>
            <person name="Tatsumi K"/>
            <person name="Tanaka K"/>
            <person name="Motone F"/>
            <person name="Kageyama Y"/>
            <person name="Nozu R"/>
            <person name="Adachi N"/>
            <person name="Nishimura O"/>
            <person name="Nakagawa R"/>
            <person name="Tanegashima C"/>
            <person name="Kiyatake I"/>
            <person name="Matsumoto R"/>
            <person name="Murakumo K"/>
            <person name="Nishida K"/>
            <person name="Terakita A"/>
            <person name="Kuratani S"/>
            <person name="Sato K"/>
            <person name="Hyodo S Kuraku.S."/>
        </authorList>
    </citation>
    <scope>NUCLEOTIDE SEQUENCE [LARGE SCALE GENOMIC DNA]</scope>
</reference>
<dbReference type="Proteomes" id="UP000287033">
    <property type="component" value="Unassembled WGS sequence"/>
</dbReference>
<dbReference type="AlphaFoldDB" id="A0A401SL69"/>
<proteinExistence type="predicted"/>
<protein>
    <submittedName>
        <fullName evidence="1">Uncharacterized protein</fullName>
    </submittedName>
</protein>
<dbReference type="EMBL" id="BEZZ01000344">
    <property type="protein sequence ID" value="GCC31134.1"/>
    <property type="molecule type" value="Genomic_DNA"/>
</dbReference>